<evidence type="ECO:0000313" key="6">
    <source>
        <dbReference type="Proteomes" id="UP000263094"/>
    </source>
</evidence>
<organism evidence="5 6">
    <name type="scientific">Streptomyces triticagri</name>
    <dbReference type="NCBI Taxonomy" id="2293568"/>
    <lineage>
        <taxon>Bacteria</taxon>
        <taxon>Bacillati</taxon>
        <taxon>Actinomycetota</taxon>
        <taxon>Actinomycetes</taxon>
        <taxon>Kitasatosporales</taxon>
        <taxon>Streptomycetaceae</taxon>
        <taxon>Streptomyces</taxon>
    </lineage>
</organism>
<keyword evidence="2 5" id="KW-0238">DNA-binding</keyword>
<evidence type="ECO:0000313" key="5">
    <source>
        <dbReference type="EMBL" id="RFU82743.1"/>
    </source>
</evidence>
<dbReference type="AlphaFoldDB" id="A0A372LWU6"/>
<gene>
    <name evidence="5" type="ORF">DY218_31285</name>
</gene>
<keyword evidence="3" id="KW-0804">Transcription</keyword>
<protein>
    <submittedName>
        <fullName evidence="5">DNA-binding response regulator</fullName>
    </submittedName>
</protein>
<reference evidence="5 6" key="1">
    <citation type="submission" date="2018-08" db="EMBL/GenBank/DDBJ databases">
        <title>Isolation, diversity and antifungal activity of Actinobacteria from wheat.</title>
        <authorList>
            <person name="Han C."/>
        </authorList>
    </citation>
    <scope>NUCLEOTIDE SEQUENCE [LARGE SCALE GENOMIC DNA]</scope>
    <source>
        <strain evidence="5 6">NEAU-YY421</strain>
    </source>
</reference>
<dbReference type="PRINTS" id="PR00038">
    <property type="entry name" value="HTHLUXR"/>
</dbReference>
<dbReference type="PROSITE" id="PS00622">
    <property type="entry name" value="HTH_LUXR_1"/>
    <property type="match status" value="1"/>
</dbReference>
<accession>A0A372LWU6</accession>
<dbReference type="PANTHER" id="PTHR44688:SF16">
    <property type="entry name" value="DNA-BINDING TRANSCRIPTIONAL ACTIVATOR DEVR_DOSR"/>
    <property type="match status" value="1"/>
</dbReference>
<dbReference type="Proteomes" id="UP000263094">
    <property type="component" value="Unassembled WGS sequence"/>
</dbReference>
<name>A0A372LWU6_9ACTN</name>
<dbReference type="CDD" id="cd06170">
    <property type="entry name" value="LuxR_C_like"/>
    <property type="match status" value="1"/>
</dbReference>
<dbReference type="PROSITE" id="PS50043">
    <property type="entry name" value="HTH_LUXR_2"/>
    <property type="match status" value="1"/>
</dbReference>
<dbReference type="InterPro" id="IPR000792">
    <property type="entry name" value="Tscrpt_reg_LuxR_C"/>
</dbReference>
<proteinExistence type="predicted"/>
<dbReference type="Gene3D" id="3.40.50.2300">
    <property type="match status" value="1"/>
</dbReference>
<dbReference type="Pfam" id="PF00196">
    <property type="entry name" value="GerE"/>
    <property type="match status" value="1"/>
</dbReference>
<dbReference type="InterPro" id="IPR016032">
    <property type="entry name" value="Sig_transdc_resp-reg_C-effctor"/>
</dbReference>
<evidence type="ECO:0000256" key="1">
    <source>
        <dbReference type="ARBA" id="ARBA00023015"/>
    </source>
</evidence>
<dbReference type="SMART" id="SM00421">
    <property type="entry name" value="HTH_LUXR"/>
    <property type="match status" value="1"/>
</dbReference>
<comment type="caution">
    <text evidence="5">The sequence shown here is derived from an EMBL/GenBank/DDBJ whole genome shotgun (WGS) entry which is preliminary data.</text>
</comment>
<dbReference type="GO" id="GO:0003677">
    <property type="term" value="F:DNA binding"/>
    <property type="evidence" value="ECO:0007669"/>
    <property type="project" value="UniProtKB-KW"/>
</dbReference>
<keyword evidence="1" id="KW-0805">Transcription regulation</keyword>
<dbReference type="SUPFAM" id="SSF46894">
    <property type="entry name" value="C-terminal effector domain of the bipartite response regulators"/>
    <property type="match status" value="1"/>
</dbReference>
<evidence type="ECO:0000259" key="4">
    <source>
        <dbReference type="PROSITE" id="PS50043"/>
    </source>
</evidence>
<feature type="domain" description="HTH luxR-type" evidence="4">
    <location>
        <begin position="161"/>
        <end position="226"/>
    </location>
</feature>
<evidence type="ECO:0000256" key="3">
    <source>
        <dbReference type="ARBA" id="ARBA00023163"/>
    </source>
</evidence>
<evidence type="ECO:0000256" key="2">
    <source>
        <dbReference type="ARBA" id="ARBA00023125"/>
    </source>
</evidence>
<dbReference type="EMBL" id="QUAK01000233">
    <property type="protein sequence ID" value="RFU82743.1"/>
    <property type="molecule type" value="Genomic_DNA"/>
</dbReference>
<dbReference type="PANTHER" id="PTHR44688">
    <property type="entry name" value="DNA-BINDING TRANSCRIPTIONAL ACTIVATOR DEVR_DOSR"/>
    <property type="match status" value="1"/>
</dbReference>
<keyword evidence="6" id="KW-1185">Reference proteome</keyword>
<dbReference type="GO" id="GO:0006355">
    <property type="term" value="P:regulation of DNA-templated transcription"/>
    <property type="evidence" value="ECO:0007669"/>
    <property type="project" value="InterPro"/>
</dbReference>
<sequence>MRRKRRTAGGTPMSMIVGVLGEDGDTRERIQRTAESAAGVRVAFTAPLSHRRSLPRTGSPHLLVTLHRDAHLALRELRAAAQATPVPTLLVLNEPCTEDDVSRLLLHGARGIVGTASVESHLPWAVHAAAAGGLALAPTATETLLRWCSLSSSYHEESARAHHRLQQLTSRERDVLAMLSTGASTPEIGTALRLSPHTVKDHVQAIYAKLDVTNRIQAARVEWQQHLPAAEAPGK</sequence>